<dbReference type="Proteomes" id="UP000252800">
    <property type="component" value="Unassembled WGS sequence"/>
</dbReference>
<evidence type="ECO:0000256" key="9">
    <source>
        <dbReference type="SAM" id="Phobius"/>
    </source>
</evidence>
<dbReference type="GO" id="GO:0008982">
    <property type="term" value="F:protein-N(PI)-phosphohistidine-sugar phosphotransferase activity"/>
    <property type="evidence" value="ECO:0007669"/>
    <property type="project" value="UniProtKB-UniRule"/>
</dbReference>
<feature type="transmembrane region" description="Helical" evidence="9">
    <location>
        <begin position="103"/>
        <end position="122"/>
    </location>
</feature>
<keyword evidence="2 8" id="KW-0813">Transport</keyword>
<evidence type="ECO:0000313" key="11">
    <source>
        <dbReference type="EMBL" id="RBR28095.1"/>
    </source>
</evidence>
<evidence type="ECO:0000313" key="12">
    <source>
        <dbReference type="Proteomes" id="UP000252800"/>
    </source>
</evidence>
<evidence type="ECO:0000256" key="4">
    <source>
        <dbReference type="ARBA" id="ARBA00022597"/>
    </source>
</evidence>
<feature type="transmembrane region" description="Helical" evidence="9">
    <location>
        <begin position="185"/>
        <end position="205"/>
    </location>
</feature>
<keyword evidence="7 8" id="KW-0472">Membrane</keyword>
<dbReference type="GO" id="GO:0005886">
    <property type="term" value="C:plasma membrane"/>
    <property type="evidence" value="ECO:0007669"/>
    <property type="project" value="UniProtKB-SubCell"/>
</dbReference>
<organism evidence="11 12">
    <name type="scientific">Enterococcus cecorum</name>
    <dbReference type="NCBI Taxonomy" id="44008"/>
    <lineage>
        <taxon>Bacteria</taxon>
        <taxon>Bacillati</taxon>
        <taxon>Bacillota</taxon>
        <taxon>Bacilli</taxon>
        <taxon>Lactobacillales</taxon>
        <taxon>Enterococcaceae</taxon>
        <taxon>Enterococcus</taxon>
    </lineage>
</organism>
<evidence type="ECO:0000256" key="2">
    <source>
        <dbReference type="ARBA" id="ARBA00022448"/>
    </source>
</evidence>
<dbReference type="PIRSF" id="PIRSF006351">
    <property type="entry name" value="PTS_EIIC-Cellobiose"/>
    <property type="match status" value="1"/>
</dbReference>
<proteinExistence type="predicted"/>
<comment type="function">
    <text evidence="8">The phosphoenolpyruvate-dependent sugar phosphotransferase system (PTS), a major carbohydrate active -transport system, catalyzes the phosphorylation of incoming sugar substrates concomitant with their translocation across the cell membrane.</text>
</comment>
<comment type="caution">
    <text evidence="11">The sequence shown here is derived from an EMBL/GenBank/DDBJ whole genome shotgun (WGS) entry which is preliminary data.</text>
</comment>
<dbReference type="InterPro" id="IPR003352">
    <property type="entry name" value="PTS_EIIC"/>
</dbReference>
<dbReference type="EMBL" id="LEOY01000017">
    <property type="protein sequence ID" value="RBR28095.1"/>
    <property type="molecule type" value="Genomic_DNA"/>
</dbReference>
<feature type="transmembrane region" description="Helical" evidence="9">
    <location>
        <begin position="396"/>
        <end position="417"/>
    </location>
</feature>
<dbReference type="GO" id="GO:1901264">
    <property type="term" value="P:carbohydrate derivative transport"/>
    <property type="evidence" value="ECO:0007669"/>
    <property type="project" value="TreeGrafter"/>
</dbReference>
<evidence type="ECO:0000256" key="7">
    <source>
        <dbReference type="ARBA" id="ARBA00023136"/>
    </source>
</evidence>
<evidence type="ECO:0000256" key="8">
    <source>
        <dbReference type="PIRNR" id="PIRNR006351"/>
    </source>
</evidence>
<dbReference type="NCBIfam" id="TIGR00410">
    <property type="entry name" value="lacE"/>
    <property type="match status" value="1"/>
</dbReference>
<feature type="transmembrane region" description="Helical" evidence="9">
    <location>
        <begin position="32"/>
        <end position="51"/>
    </location>
</feature>
<protein>
    <recommendedName>
        <fullName evidence="8">Permease IIC component</fullName>
    </recommendedName>
</protein>
<dbReference type="RefSeq" id="WP_113784982.1">
    <property type="nucleotide sequence ID" value="NZ_KZ845745.1"/>
</dbReference>
<name>A0A366SEA5_9ENTE</name>
<sequence length="431" mass="46699">MLEKFTAFIENHLAGPMETLGNQRHLRAIRDGIVATLPLIVVSSFFMIVAFPPIPQSWGLYKFLSENAATILLPYRMTMYIMSLYAAFGIGHSLAKSYKLDTLSGGILAATAFLLTFTPVNIAPDLAEKAGVAGFVLPMGNLGGGGMFVAIITSIIAVEIYRLTDRSKFKITMPEQVPPAVARSFEALTPTLIIILGMGCITYWLKFSWHTVIATVVGPLVNAADSLPSVWLLVFLTEFFWSFGIHGASIVGSIARPIWLQLLEGNTTALANHQALPNIAAEPFYQWFIYIGGSGASLGLAILLAFKVKSQYASKLGKTALAPAIFNINEPLVFGTPIVLNPILIPPFIIAPLVNGTIAWIVTSLGLVNKVTVTAPWTLPGPIGAFLATGGDWRAIVLNVCLIILSVIIYYPFVMVYDKNELEKEQGLVKE</sequence>
<keyword evidence="5 9" id="KW-0812">Transmembrane</keyword>
<evidence type="ECO:0000256" key="5">
    <source>
        <dbReference type="ARBA" id="ARBA00022692"/>
    </source>
</evidence>
<evidence type="ECO:0000256" key="6">
    <source>
        <dbReference type="ARBA" id="ARBA00022989"/>
    </source>
</evidence>
<evidence type="ECO:0000256" key="3">
    <source>
        <dbReference type="ARBA" id="ARBA00022475"/>
    </source>
</evidence>
<dbReference type="GO" id="GO:0009401">
    <property type="term" value="P:phosphoenolpyruvate-dependent sugar phosphotransferase system"/>
    <property type="evidence" value="ECO:0007669"/>
    <property type="project" value="InterPro"/>
</dbReference>
<dbReference type="PANTHER" id="PTHR33989:SF11">
    <property type="entry name" value="LICHENAN PERMEASE IIC COMPONENT"/>
    <property type="match status" value="1"/>
</dbReference>
<dbReference type="AlphaFoldDB" id="A0A366SEA5"/>
<keyword evidence="4 8" id="KW-0762">Sugar transport</keyword>
<dbReference type="InterPro" id="IPR004796">
    <property type="entry name" value="PTS_IIC_cello"/>
</dbReference>
<evidence type="ECO:0000256" key="1">
    <source>
        <dbReference type="ARBA" id="ARBA00004651"/>
    </source>
</evidence>
<dbReference type="InterPro" id="IPR004501">
    <property type="entry name" value="PTS_EIIC_3"/>
</dbReference>
<feature type="transmembrane region" description="Helical" evidence="9">
    <location>
        <begin position="71"/>
        <end position="91"/>
    </location>
</feature>
<reference evidence="11 12" key="1">
    <citation type="submission" date="2015-06" db="EMBL/GenBank/DDBJ databases">
        <title>The Genome Sequence of Enterococcus cecorum 170AEA1.</title>
        <authorList>
            <consortium name="The Broad Institute Genomics Platform"/>
            <consortium name="The Broad Institute Genome Sequencing Center for Infectious Disease"/>
            <person name="Earl A.M."/>
            <person name="Van Tyne D."/>
            <person name="Lebreton F."/>
            <person name="Saavedra J.T."/>
            <person name="Gilmore M.S."/>
            <person name="Manson McGuire A."/>
            <person name="Clock S."/>
            <person name="Crupain M."/>
            <person name="Rangan U."/>
            <person name="Young S."/>
            <person name="Abouelleil A."/>
            <person name="Cao P."/>
            <person name="Chapman S.B."/>
            <person name="Griggs A."/>
            <person name="Priest M."/>
            <person name="Shea T."/>
            <person name="Wortman J."/>
            <person name="Nusbaum C."/>
            <person name="Birren B."/>
        </authorList>
    </citation>
    <scope>NUCLEOTIDE SEQUENCE [LARGE SCALE GENOMIC DNA]</scope>
    <source>
        <strain evidence="11 12">170AEA1</strain>
    </source>
</reference>
<dbReference type="PANTHER" id="PTHR33989">
    <property type="match status" value="1"/>
</dbReference>
<feature type="transmembrane region" description="Helical" evidence="9">
    <location>
        <begin position="142"/>
        <end position="164"/>
    </location>
</feature>
<gene>
    <name evidence="11" type="ORF">EB18_01889</name>
</gene>
<comment type="subcellular location">
    <subcellularLocation>
        <location evidence="1">Cell membrane</location>
        <topology evidence="1">Multi-pass membrane protein</topology>
    </subcellularLocation>
</comment>
<feature type="transmembrane region" description="Helical" evidence="9">
    <location>
        <begin position="239"/>
        <end position="259"/>
    </location>
</feature>
<dbReference type="PROSITE" id="PS51105">
    <property type="entry name" value="PTS_EIIC_TYPE_3"/>
    <property type="match status" value="1"/>
</dbReference>
<dbReference type="InterPro" id="IPR051088">
    <property type="entry name" value="PTS_Sugar-EIIC/EIIB"/>
</dbReference>
<feature type="domain" description="PTS EIIC type-3" evidence="10">
    <location>
        <begin position="9"/>
        <end position="413"/>
    </location>
</feature>
<feature type="transmembrane region" description="Helical" evidence="9">
    <location>
        <begin position="348"/>
        <end position="368"/>
    </location>
</feature>
<keyword evidence="6 9" id="KW-1133">Transmembrane helix</keyword>
<evidence type="ECO:0000259" key="10">
    <source>
        <dbReference type="PROSITE" id="PS51105"/>
    </source>
</evidence>
<feature type="transmembrane region" description="Helical" evidence="9">
    <location>
        <begin position="287"/>
        <end position="306"/>
    </location>
</feature>
<keyword evidence="3 8" id="KW-1003">Cell membrane</keyword>
<accession>A0A366SEA5</accession>
<dbReference type="Pfam" id="PF02378">
    <property type="entry name" value="PTS_EIIC"/>
    <property type="match status" value="1"/>
</dbReference>